<dbReference type="OrthoDB" id="8548224at2"/>
<evidence type="ECO:0008006" key="3">
    <source>
        <dbReference type="Google" id="ProtNLM"/>
    </source>
</evidence>
<dbReference type="AlphaFoldDB" id="A0A2R3QWR5"/>
<name>A0A2R3QWR5_ECTME</name>
<proteinExistence type="predicted"/>
<dbReference type="EMBL" id="CP027657">
    <property type="protein sequence ID" value="AVO56184.1"/>
    <property type="molecule type" value="Genomic_DNA"/>
</dbReference>
<dbReference type="Proteomes" id="UP000238327">
    <property type="component" value="Chromosome"/>
</dbReference>
<sequence length="125" mass="13756">MSKRKTPLPFSLRLSWEERAQLEEEAGCMPLGAYIRERLFNGSFPPPRRRKNRPVKDQQALAKVLGELGRSCLSSNLNQLAKAAHTGSLPVAKEIEAELLEACEAVRAIRNDLMSALGLGGEDSP</sequence>
<organism evidence="1 2">
    <name type="scientific">Ectopseudomonas mendocina</name>
    <name type="common">Pseudomonas mendocina</name>
    <dbReference type="NCBI Taxonomy" id="300"/>
    <lineage>
        <taxon>Bacteria</taxon>
        <taxon>Pseudomonadati</taxon>
        <taxon>Pseudomonadota</taxon>
        <taxon>Gammaproteobacteria</taxon>
        <taxon>Pseudomonadales</taxon>
        <taxon>Pseudomonadaceae</taxon>
        <taxon>Ectopseudomonas</taxon>
    </lineage>
</organism>
<evidence type="ECO:0000313" key="1">
    <source>
        <dbReference type="EMBL" id="AVO56184.1"/>
    </source>
</evidence>
<accession>A0A2R3QWR5</accession>
<protein>
    <recommendedName>
        <fullName evidence="3">Plasmid mobilization relaxosome protein MobC</fullName>
    </recommendedName>
</protein>
<reference evidence="1 2" key="1">
    <citation type="submission" date="2018-03" db="EMBL/GenBank/DDBJ databases">
        <title>Complete genome sequence and methylome analysis of Pseudomonas mendocina NEB 698.</title>
        <authorList>
            <person name="Morgan R.D."/>
        </authorList>
    </citation>
    <scope>NUCLEOTIDE SEQUENCE [LARGE SCALE GENOMIC DNA]</scope>
    <source>
        <strain evidence="1 2">NEB698</strain>
    </source>
</reference>
<gene>
    <name evidence="1" type="ORF">C7A17_00995</name>
</gene>
<evidence type="ECO:0000313" key="2">
    <source>
        <dbReference type="Proteomes" id="UP000238327"/>
    </source>
</evidence>